<dbReference type="Proteomes" id="UP001162992">
    <property type="component" value="Chromosome 13"/>
</dbReference>
<reference evidence="2" key="1">
    <citation type="journal article" date="2024" name="Proc. Natl. Acad. Sci. U.S.A.">
        <title>Extraordinary preservation of gene collinearity over three hundred million years revealed in homosporous lycophytes.</title>
        <authorList>
            <person name="Li C."/>
            <person name="Wickell D."/>
            <person name="Kuo L.Y."/>
            <person name="Chen X."/>
            <person name="Nie B."/>
            <person name="Liao X."/>
            <person name="Peng D."/>
            <person name="Ji J."/>
            <person name="Jenkins J."/>
            <person name="Williams M."/>
            <person name="Shu S."/>
            <person name="Plott C."/>
            <person name="Barry K."/>
            <person name="Rajasekar S."/>
            <person name="Grimwood J."/>
            <person name="Han X."/>
            <person name="Sun S."/>
            <person name="Hou Z."/>
            <person name="He W."/>
            <person name="Dai G."/>
            <person name="Sun C."/>
            <person name="Schmutz J."/>
            <person name="Leebens-Mack J.H."/>
            <person name="Li F.W."/>
            <person name="Wang L."/>
        </authorList>
    </citation>
    <scope>NUCLEOTIDE SEQUENCE [LARGE SCALE GENOMIC DNA]</scope>
    <source>
        <strain evidence="2">cv. PW_Plant_1</strain>
    </source>
</reference>
<gene>
    <name evidence="1" type="ORF">O6H91_13G056700</name>
</gene>
<evidence type="ECO:0000313" key="1">
    <source>
        <dbReference type="EMBL" id="KAJ7533608.1"/>
    </source>
</evidence>
<accession>A0ACC2BUZ0</accession>
<evidence type="ECO:0000313" key="2">
    <source>
        <dbReference type="Proteomes" id="UP001162992"/>
    </source>
</evidence>
<dbReference type="EMBL" id="CM055104">
    <property type="protein sequence ID" value="KAJ7533608.1"/>
    <property type="molecule type" value="Genomic_DNA"/>
</dbReference>
<name>A0ACC2BUZ0_DIPCM</name>
<organism evidence="1 2">
    <name type="scientific">Diphasiastrum complanatum</name>
    <name type="common">Issler's clubmoss</name>
    <name type="synonym">Lycopodium complanatum</name>
    <dbReference type="NCBI Taxonomy" id="34168"/>
    <lineage>
        <taxon>Eukaryota</taxon>
        <taxon>Viridiplantae</taxon>
        <taxon>Streptophyta</taxon>
        <taxon>Embryophyta</taxon>
        <taxon>Tracheophyta</taxon>
        <taxon>Lycopodiopsida</taxon>
        <taxon>Lycopodiales</taxon>
        <taxon>Lycopodiaceae</taxon>
        <taxon>Lycopodioideae</taxon>
        <taxon>Diphasiastrum</taxon>
    </lineage>
</organism>
<proteinExistence type="predicted"/>
<keyword evidence="2" id="KW-1185">Reference proteome</keyword>
<comment type="caution">
    <text evidence="1">The sequence shown here is derived from an EMBL/GenBank/DDBJ whole genome shotgun (WGS) entry which is preliminary data.</text>
</comment>
<protein>
    <submittedName>
        <fullName evidence="1">Uncharacterized protein</fullName>
    </submittedName>
</protein>
<sequence>MRVLVPKISATCFAASHRPHLFKSVASDLTSDVVLEVNGTKLLLHKFPLLSKSGRIHKLLAGARELNTEVIQLTDFPGGLDAFVLCAKFCYGISITLNALNVVAVRCAAEYLEMTENVEKGNLIFKLEVFLTSSVFRSWKDSIMALQSTKSVLPWSEDLKIVSRCIDSVASKTSVDPSKIDWSFTYTRGRLIKEPLVNNISSAETVASPPWNGIQSKRHAVVPKDWWIEDICELEINLYYRVIMAIKAKGRMSNELIGQALKFYSDRWLAGMSKEQAAADLVGGDGGNHSDENTETVAKNKLLLETIVSLLPSERGSLSCSFLLKLLKMVNILGAASLSKIELAKRIGLQLEDACLSDLLIPSTSYNNDSLYDVEIVQEIVEHFLSQDQSPSVSPSGLQKPLERRRTRSAENINVSDSKRWTSVTHSSKLKVAKLIDAYLAEIARDKNLSLSKLIALAETIPDFARPVHDGLYRAIDIYLKEHSELTKSERKRICRLMDCKKLSMDACMHAAQNERLPLRVIVQVLFFEQVRTAMTGGTETLLNDLPSNIKALLPPNDNSQKSMQSSTKDDSWDTVHHDFKALKGDLASMKQRIAEAEQERMQVQQEVVKHAKTKGMFNPKRFLGKIWSNKQLSESVKYSETSQSSDSPVSRNPSIGKLSASRNQRRSLS</sequence>